<dbReference type="PROSITE" id="PS51063">
    <property type="entry name" value="HTH_CRP_2"/>
    <property type="match status" value="1"/>
</dbReference>
<dbReference type="Gene3D" id="1.10.10.10">
    <property type="entry name" value="Winged helix-like DNA-binding domain superfamily/Winged helix DNA-binding domain"/>
    <property type="match status" value="1"/>
</dbReference>
<feature type="modified residue" description="4-aspartylphosphate" evidence="6">
    <location>
        <position position="52"/>
    </location>
</feature>
<dbReference type="SUPFAM" id="SSF52172">
    <property type="entry name" value="CheY-like"/>
    <property type="match status" value="1"/>
</dbReference>
<dbReference type="SMART" id="SM00100">
    <property type="entry name" value="cNMP"/>
    <property type="match status" value="1"/>
</dbReference>
<keyword evidence="3" id="KW-0805">Transcription regulation</keyword>
<evidence type="ECO:0000256" key="6">
    <source>
        <dbReference type="PROSITE-ProRule" id="PRU00169"/>
    </source>
</evidence>
<dbReference type="GO" id="GO:0006355">
    <property type="term" value="P:regulation of DNA-templated transcription"/>
    <property type="evidence" value="ECO:0007669"/>
    <property type="project" value="InterPro"/>
</dbReference>
<dbReference type="Gene3D" id="3.40.50.2300">
    <property type="match status" value="1"/>
</dbReference>
<dbReference type="CDD" id="cd00038">
    <property type="entry name" value="CAP_ED"/>
    <property type="match status" value="1"/>
</dbReference>
<dbReference type="InterPro" id="IPR039420">
    <property type="entry name" value="WalR-like"/>
</dbReference>
<dbReference type="SMART" id="SM00419">
    <property type="entry name" value="HTH_CRP"/>
    <property type="match status" value="1"/>
</dbReference>
<dbReference type="SUPFAM" id="SSF51206">
    <property type="entry name" value="cAMP-binding domain-like"/>
    <property type="match status" value="1"/>
</dbReference>
<proteinExistence type="predicted"/>
<dbReference type="InterPro" id="IPR011006">
    <property type="entry name" value="CheY-like_superfamily"/>
</dbReference>
<gene>
    <name evidence="10" type="ORF">HH216_24835</name>
</gene>
<dbReference type="GO" id="GO:0005829">
    <property type="term" value="C:cytosol"/>
    <property type="evidence" value="ECO:0007669"/>
    <property type="project" value="TreeGrafter"/>
</dbReference>
<dbReference type="GO" id="GO:0032993">
    <property type="term" value="C:protein-DNA complex"/>
    <property type="evidence" value="ECO:0007669"/>
    <property type="project" value="TreeGrafter"/>
</dbReference>
<evidence type="ECO:0000313" key="11">
    <source>
        <dbReference type="Proteomes" id="UP000501128"/>
    </source>
</evidence>
<evidence type="ECO:0000256" key="1">
    <source>
        <dbReference type="ARBA" id="ARBA00022553"/>
    </source>
</evidence>
<name>A0A7L5DT31_9BACT</name>
<dbReference type="PRINTS" id="PR00034">
    <property type="entry name" value="HTHCRP"/>
</dbReference>
<keyword evidence="10" id="KW-0614">Plasmid</keyword>
<feature type="domain" description="Cyclic nucleotide-binding" evidence="7">
    <location>
        <begin position="125"/>
        <end position="242"/>
    </location>
</feature>
<dbReference type="InterPro" id="IPR012318">
    <property type="entry name" value="HTH_CRP"/>
</dbReference>
<dbReference type="PROSITE" id="PS50042">
    <property type="entry name" value="CNMP_BINDING_3"/>
    <property type="match status" value="1"/>
</dbReference>
<keyword evidence="4" id="KW-0238">DNA-binding</keyword>
<dbReference type="RefSeq" id="WP_169553604.1">
    <property type="nucleotide sequence ID" value="NZ_CP051678.1"/>
</dbReference>
<dbReference type="PANTHER" id="PTHR48111:SF4">
    <property type="entry name" value="DNA-BINDING DUAL TRANSCRIPTIONAL REGULATOR OMPR"/>
    <property type="match status" value="1"/>
</dbReference>
<evidence type="ECO:0000259" key="8">
    <source>
        <dbReference type="PROSITE" id="PS50110"/>
    </source>
</evidence>
<dbReference type="SUPFAM" id="SSF46785">
    <property type="entry name" value="Winged helix' DNA-binding domain"/>
    <property type="match status" value="1"/>
</dbReference>
<dbReference type="InterPro" id="IPR001789">
    <property type="entry name" value="Sig_transdc_resp-reg_receiver"/>
</dbReference>
<dbReference type="Pfam" id="PF00072">
    <property type="entry name" value="Response_reg"/>
    <property type="match status" value="1"/>
</dbReference>
<dbReference type="InterPro" id="IPR018490">
    <property type="entry name" value="cNMP-bd_dom_sf"/>
</dbReference>
<dbReference type="Proteomes" id="UP000501128">
    <property type="component" value="Plasmid unnamed1"/>
</dbReference>
<evidence type="ECO:0000256" key="4">
    <source>
        <dbReference type="ARBA" id="ARBA00023125"/>
    </source>
</evidence>
<dbReference type="InterPro" id="IPR036388">
    <property type="entry name" value="WH-like_DNA-bd_sf"/>
</dbReference>
<feature type="domain" description="HTH crp-type" evidence="9">
    <location>
        <begin position="267"/>
        <end position="350"/>
    </location>
</feature>
<evidence type="ECO:0000259" key="9">
    <source>
        <dbReference type="PROSITE" id="PS51063"/>
    </source>
</evidence>
<organism evidence="10 11">
    <name type="scientific">Spirosoma rhododendri</name>
    <dbReference type="NCBI Taxonomy" id="2728024"/>
    <lineage>
        <taxon>Bacteria</taxon>
        <taxon>Pseudomonadati</taxon>
        <taxon>Bacteroidota</taxon>
        <taxon>Cytophagia</taxon>
        <taxon>Cytophagales</taxon>
        <taxon>Cytophagaceae</taxon>
        <taxon>Spirosoma</taxon>
    </lineage>
</organism>
<feature type="domain" description="Response regulatory" evidence="8">
    <location>
        <begin position="3"/>
        <end position="119"/>
    </location>
</feature>
<dbReference type="SMART" id="SM00448">
    <property type="entry name" value="REC"/>
    <property type="match status" value="1"/>
</dbReference>
<keyword evidence="2" id="KW-0902">Two-component regulatory system</keyword>
<dbReference type="InterPro" id="IPR036390">
    <property type="entry name" value="WH_DNA-bd_sf"/>
</dbReference>
<sequence length="357" mass="40026">MKTILVIEDKKEVRENIAEMLKLARYEVVQASDGRQGVALARSTDPDLILCDIMMPELDGYGVLHILSKDPNTARTPFIFLTAKVDQHQIRSGMNLGADDYLTKPIDDIDLLAAVELRLKKAGQMQQHVDQPGLTGFLNALRQVQACPYSTFRYAKKQVLYAEGDTPANLYYIRSGQVKHTKTDASANVFITALAGKGDFVGLPDLLQDTPYTESAEVLHDAEICLIPQAELLTLLTSHADIGAYFMRLLASEVKQRNERLLKLAYQPVRKRVVEALLLVYRKFYSLPDDPINTPLEQDISSTPFMTLSRENWAQLVGASMETVIRVLSDLRAEGMIKLSGNQITLLDIDRLLRLKH</sequence>
<dbReference type="AlphaFoldDB" id="A0A7L5DT31"/>
<geneLocation type="plasmid" evidence="10 11">
    <name>unnamed1</name>
</geneLocation>
<dbReference type="KEGG" id="srho:HH216_24835"/>
<evidence type="ECO:0000259" key="7">
    <source>
        <dbReference type="PROSITE" id="PS50042"/>
    </source>
</evidence>
<dbReference type="PANTHER" id="PTHR48111">
    <property type="entry name" value="REGULATOR OF RPOS"/>
    <property type="match status" value="1"/>
</dbReference>
<dbReference type="Pfam" id="PF13545">
    <property type="entry name" value="HTH_Crp_2"/>
    <property type="match status" value="1"/>
</dbReference>
<evidence type="ECO:0000256" key="3">
    <source>
        <dbReference type="ARBA" id="ARBA00023015"/>
    </source>
</evidence>
<protein>
    <submittedName>
        <fullName evidence="10">Response regulator</fullName>
    </submittedName>
</protein>
<dbReference type="PROSITE" id="PS50110">
    <property type="entry name" value="RESPONSE_REGULATORY"/>
    <property type="match status" value="1"/>
</dbReference>
<dbReference type="Pfam" id="PF00027">
    <property type="entry name" value="cNMP_binding"/>
    <property type="match status" value="1"/>
</dbReference>
<dbReference type="GO" id="GO:0000156">
    <property type="term" value="F:phosphorelay response regulator activity"/>
    <property type="evidence" value="ECO:0007669"/>
    <property type="project" value="TreeGrafter"/>
</dbReference>
<keyword evidence="5" id="KW-0804">Transcription</keyword>
<dbReference type="Gene3D" id="2.60.120.10">
    <property type="entry name" value="Jelly Rolls"/>
    <property type="match status" value="1"/>
</dbReference>
<evidence type="ECO:0000313" key="10">
    <source>
        <dbReference type="EMBL" id="QJD81586.1"/>
    </source>
</evidence>
<accession>A0A7L5DT31</accession>
<reference evidence="10 11" key="1">
    <citation type="submission" date="2020-04" db="EMBL/GenBank/DDBJ databases">
        <title>Genome sequencing of novel species.</title>
        <authorList>
            <person name="Heo J."/>
            <person name="Kim S.-J."/>
            <person name="Kim J.-S."/>
            <person name="Hong S.-B."/>
            <person name="Kwon S.-W."/>
        </authorList>
    </citation>
    <scope>NUCLEOTIDE SEQUENCE [LARGE SCALE GENOMIC DNA]</scope>
    <source>
        <strain evidence="10 11">CJU-R4</strain>
        <plasmid evidence="10 11">unnamed1</plasmid>
    </source>
</reference>
<dbReference type="InterPro" id="IPR000595">
    <property type="entry name" value="cNMP-bd_dom"/>
</dbReference>
<dbReference type="EMBL" id="CP051678">
    <property type="protein sequence ID" value="QJD81586.1"/>
    <property type="molecule type" value="Genomic_DNA"/>
</dbReference>
<evidence type="ECO:0000256" key="5">
    <source>
        <dbReference type="ARBA" id="ARBA00023163"/>
    </source>
</evidence>
<keyword evidence="1 6" id="KW-0597">Phosphoprotein</keyword>
<dbReference type="GO" id="GO:0000976">
    <property type="term" value="F:transcription cis-regulatory region binding"/>
    <property type="evidence" value="ECO:0007669"/>
    <property type="project" value="TreeGrafter"/>
</dbReference>
<dbReference type="InterPro" id="IPR014710">
    <property type="entry name" value="RmlC-like_jellyroll"/>
</dbReference>
<keyword evidence="11" id="KW-1185">Reference proteome</keyword>
<dbReference type="CDD" id="cd17574">
    <property type="entry name" value="REC_OmpR"/>
    <property type="match status" value="1"/>
</dbReference>
<evidence type="ECO:0000256" key="2">
    <source>
        <dbReference type="ARBA" id="ARBA00023012"/>
    </source>
</evidence>